<name>A0A1I7FFD2_9GAMM</name>
<evidence type="ECO:0000256" key="6">
    <source>
        <dbReference type="ARBA" id="ARBA00023136"/>
    </source>
</evidence>
<evidence type="ECO:0000256" key="3">
    <source>
        <dbReference type="ARBA" id="ARBA00022448"/>
    </source>
</evidence>
<dbReference type="STRING" id="351659.SAMN05421784_1042"/>
<dbReference type="InterPro" id="IPR051906">
    <property type="entry name" value="TolC-like"/>
</dbReference>
<dbReference type="GO" id="GO:0008233">
    <property type="term" value="F:peptidase activity"/>
    <property type="evidence" value="ECO:0007669"/>
    <property type="project" value="UniProtKB-KW"/>
</dbReference>
<keyword evidence="8" id="KW-0175">Coiled coil</keyword>
<keyword evidence="4" id="KW-1134">Transmembrane beta strand</keyword>
<protein>
    <submittedName>
        <fullName evidence="9">Outer membrane protein, protease secretion system</fullName>
    </submittedName>
</protein>
<keyword evidence="3" id="KW-0813">Transport</keyword>
<dbReference type="SUPFAM" id="SSF56954">
    <property type="entry name" value="Outer membrane efflux proteins (OEP)"/>
    <property type="match status" value="1"/>
</dbReference>
<evidence type="ECO:0000256" key="5">
    <source>
        <dbReference type="ARBA" id="ARBA00022692"/>
    </source>
</evidence>
<accession>A0A1I7FFD2</accession>
<dbReference type="GO" id="GO:0015288">
    <property type="term" value="F:porin activity"/>
    <property type="evidence" value="ECO:0007669"/>
    <property type="project" value="TreeGrafter"/>
</dbReference>
<dbReference type="PANTHER" id="PTHR30026">
    <property type="entry name" value="OUTER MEMBRANE PROTEIN TOLC"/>
    <property type="match status" value="1"/>
</dbReference>
<feature type="coiled-coil region" evidence="8">
    <location>
        <begin position="379"/>
        <end position="406"/>
    </location>
</feature>
<keyword evidence="9" id="KW-0645">Protease</keyword>
<keyword evidence="9" id="KW-0378">Hydrolase</keyword>
<dbReference type="PANTHER" id="PTHR30026:SF20">
    <property type="entry name" value="OUTER MEMBRANE PROTEIN TOLC"/>
    <property type="match status" value="1"/>
</dbReference>
<dbReference type="EMBL" id="FPBJ01000004">
    <property type="protein sequence ID" value="SFU34879.1"/>
    <property type="molecule type" value="Genomic_DNA"/>
</dbReference>
<sequence length="465" mass="52528">MLRHHGVTYGRILLLPLCLTLLLMGTSIFAGFARALSLTEAYALALQHDPTFQAAIKAQEAGQEEKNLGLAELLPRLSFSYQNAPKNGQKMVSHAVDLRGRNTKESRNRQYRSYSSTVLLTQPLIDFEAWARYRTRQAYALMSDARFRSDSQQLAVRVVNSYVAVAYAQDRLEQVTQQRVVYEEQLVRNQKLFVSGEGTRTDVAETEARYSQVMADELTVQDELDAAIRGLQLLVGISLPTDLPINRLSNVPKFKIIKLDAEQYADWEQRALWHNPQLAATRQKMDVAYQDIESNRAGFLPKLELYASHSENKSSSDNSIDQKYRTDSVGLRVSMNLYNGGGTSAALRQSAANYGKTKYEMDAQTGEILNTLRRHYNACMNGEKRIRAYENSLKAAELQVEATQKSVALGQRVNVDILNAEQQLYTIRRELSQAKYDYMKAWIGLLSESGQLNSEHINLITGYFG</sequence>
<dbReference type="Proteomes" id="UP000242496">
    <property type="component" value="Unassembled WGS sequence"/>
</dbReference>
<evidence type="ECO:0000313" key="9">
    <source>
        <dbReference type="EMBL" id="SFU34879.1"/>
    </source>
</evidence>
<reference evidence="10" key="1">
    <citation type="submission" date="2016-10" db="EMBL/GenBank/DDBJ databases">
        <authorList>
            <person name="Varghese N."/>
            <person name="Submissions S."/>
        </authorList>
    </citation>
    <scope>NUCLEOTIDE SEQUENCE [LARGE SCALE GENOMIC DNA]</scope>
    <source>
        <strain evidence="10">DSM 18168</strain>
    </source>
</reference>
<dbReference type="GO" id="GO:0009279">
    <property type="term" value="C:cell outer membrane"/>
    <property type="evidence" value="ECO:0007669"/>
    <property type="project" value="UniProtKB-SubCell"/>
</dbReference>
<keyword evidence="5" id="KW-0812">Transmembrane</keyword>
<comment type="similarity">
    <text evidence="2">Belongs to the outer membrane factor (OMF) (TC 1.B.17) family.</text>
</comment>
<dbReference type="GO" id="GO:0015562">
    <property type="term" value="F:efflux transmembrane transporter activity"/>
    <property type="evidence" value="ECO:0007669"/>
    <property type="project" value="InterPro"/>
</dbReference>
<evidence type="ECO:0000256" key="7">
    <source>
        <dbReference type="ARBA" id="ARBA00023237"/>
    </source>
</evidence>
<evidence type="ECO:0000256" key="1">
    <source>
        <dbReference type="ARBA" id="ARBA00004442"/>
    </source>
</evidence>
<keyword evidence="6" id="KW-0472">Membrane</keyword>
<comment type="subcellular location">
    <subcellularLocation>
        <location evidence="1">Cell outer membrane</location>
    </subcellularLocation>
</comment>
<dbReference type="Pfam" id="PF02321">
    <property type="entry name" value="OEP"/>
    <property type="match status" value="2"/>
</dbReference>
<evidence type="ECO:0000256" key="8">
    <source>
        <dbReference type="SAM" id="Coils"/>
    </source>
</evidence>
<keyword evidence="10" id="KW-1185">Reference proteome</keyword>
<gene>
    <name evidence="9" type="ORF">SAMN05421784_1042</name>
</gene>
<evidence type="ECO:0000313" key="10">
    <source>
        <dbReference type="Proteomes" id="UP000242496"/>
    </source>
</evidence>
<dbReference type="NCBIfam" id="TIGR01844">
    <property type="entry name" value="type_I_sec_TolC"/>
    <property type="match status" value="1"/>
</dbReference>
<keyword evidence="7" id="KW-0998">Cell outer membrane</keyword>
<dbReference type="AlphaFoldDB" id="A0A1I7FFD2"/>
<dbReference type="GO" id="GO:0006508">
    <property type="term" value="P:proteolysis"/>
    <property type="evidence" value="ECO:0007669"/>
    <property type="project" value="UniProtKB-KW"/>
</dbReference>
<proteinExistence type="inferred from homology"/>
<evidence type="ECO:0000256" key="2">
    <source>
        <dbReference type="ARBA" id="ARBA00007613"/>
    </source>
</evidence>
<organism evidence="9 10">
    <name type="scientific">Xenorhabdus koppenhoeferi</name>
    <dbReference type="NCBI Taxonomy" id="351659"/>
    <lineage>
        <taxon>Bacteria</taxon>
        <taxon>Pseudomonadati</taxon>
        <taxon>Pseudomonadota</taxon>
        <taxon>Gammaproteobacteria</taxon>
        <taxon>Enterobacterales</taxon>
        <taxon>Morganellaceae</taxon>
        <taxon>Xenorhabdus</taxon>
    </lineage>
</organism>
<dbReference type="Gene3D" id="1.20.1600.10">
    <property type="entry name" value="Outer membrane efflux proteins (OEP)"/>
    <property type="match status" value="1"/>
</dbReference>
<dbReference type="GO" id="GO:1990281">
    <property type="term" value="C:efflux pump complex"/>
    <property type="evidence" value="ECO:0007669"/>
    <property type="project" value="TreeGrafter"/>
</dbReference>
<dbReference type="InterPro" id="IPR010130">
    <property type="entry name" value="T1SS_OMP_TolC"/>
</dbReference>
<dbReference type="OrthoDB" id="9813458at2"/>
<dbReference type="RefSeq" id="WP_092548144.1">
    <property type="nucleotide sequence ID" value="NZ_CAWRBG010000053.1"/>
</dbReference>
<evidence type="ECO:0000256" key="4">
    <source>
        <dbReference type="ARBA" id="ARBA00022452"/>
    </source>
</evidence>
<dbReference type="InterPro" id="IPR003423">
    <property type="entry name" value="OMP_efflux"/>
</dbReference>